<dbReference type="CDD" id="cd06558">
    <property type="entry name" value="crotonase-like"/>
    <property type="match status" value="1"/>
</dbReference>
<gene>
    <name evidence="2" type="ORF">NJQ99_03505</name>
</gene>
<dbReference type="Proteomes" id="UP001055804">
    <property type="component" value="Unassembled WGS sequence"/>
</dbReference>
<dbReference type="AlphaFoldDB" id="A0A9J6P7Y6"/>
<dbReference type="SUPFAM" id="SSF52096">
    <property type="entry name" value="ClpP/crotonase"/>
    <property type="match status" value="1"/>
</dbReference>
<dbReference type="InterPro" id="IPR029045">
    <property type="entry name" value="ClpP/crotonase-like_dom_sf"/>
</dbReference>
<dbReference type="InterPro" id="IPR001753">
    <property type="entry name" value="Enoyl-CoA_hydra/iso"/>
</dbReference>
<dbReference type="Pfam" id="PF00378">
    <property type="entry name" value="ECH_1"/>
    <property type="match status" value="1"/>
</dbReference>
<evidence type="ECO:0000313" key="3">
    <source>
        <dbReference type="Proteomes" id="UP001055804"/>
    </source>
</evidence>
<dbReference type="PANTHER" id="PTHR43802">
    <property type="entry name" value="ENOYL-COA HYDRATASE"/>
    <property type="match status" value="1"/>
</dbReference>
<evidence type="ECO:0000313" key="2">
    <source>
        <dbReference type="EMBL" id="MCP1335468.1"/>
    </source>
</evidence>
<accession>A0A9J6P7Y6</accession>
<dbReference type="RefSeq" id="WP_269331412.1">
    <property type="nucleotide sequence ID" value="NZ_JAMZFT010000001.1"/>
</dbReference>
<protein>
    <submittedName>
        <fullName evidence="2">Enoyl-CoA hydratase/isomerase family protein</fullName>
    </submittedName>
</protein>
<organism evidence="2 3">
    <name type="scientific">Futiania mangrovi</name>
    <dbReference type="NCBI Taxonomy" id="2959716"/>
    <lineage>
        <taxon>Bacteria</taxon>
        <taxon>Pseudomonadati</taxon>
        <taxon>Pseudomonadota</taxon>
        <taxon>Alphaproteobacteria</taxon>
        <taxon>Futianiales</taxon>
        <taxon>Futianiaceae</taxon>
        <taxon>Futiania</taxon>
    </lineage>
</organism>
<comment type="similarity">
    <text evidence="1">Belongs to the enoyl-CoA hydratase/isomerase family.</text>
</comment>
<dbReference type="Gene3D" id="3.90.226.10">
    <property type="entry name" value="2-enoyl-CoA Hydratase, Chain A, domain 1"/>
    <property type="match status" value="1"/>
</dbReference>
<dbReference type="EMBL" id="JAMZFT010000001">
    <property type="protein sequence ID" value="MCP1335468.1"/>
    <property type="molecule type" value="Genomic_DNA"/>
</dbReference>
<reference evidence="2" key="1">
    <citation type="submission" date="2022-06" db="EMBL/GenBank/DDBJ databases">
        <title>Isolation and Genomics of Futiania mangrovii gen. nov., sp. nov., a Rare and Metabolically-versatile member in the Class Alphaproteobacteria.</title>
        <authorList>
            <person name="Liu L."/>
            <person name="Huang W.-C."/>
            <person name="Pan J."/>
            <person name="Li J."/>
            <person name="Huang Y."/>
            <person name="Du H."/>
            <person name="Liu Y."/>
            <person name="Li M."/>
        </authorList>
    </citation>
    <scope>NUCLEOTIDE SEQUENCE</scope>
    <source>
        <strain evidence="2">FT118</strain>
    </source>
</reference>
<comment type="caution">
    <text evidence="2">The sequence shown here is derived from an EMBL/GenBank/DDBJ whole genome shotgun (WGS) entry which is preliminary data.</text>
</comment>
<dbReference type="GO" id="GO:0003824">
    <property type="term" value="F:catalytic activity"/>
    <property type="evidence" value="ECO:0007669"/>
    <property type="project" value="UniProtKB-ARBA"/>
</dbReference>
<proteinExistence type="inferred from homology"/>
<dbReference type="PANTHER" id="PTHR43802:SF1">
    <property type="entry name" value="IP11341P-RELATED"/>
    <property type="match status" value="1"/>
</dbReference>
<name>A0A9J6P7Y6_9PROT</name>
<evidence type="ECO:0000256" key="1">
    <source>
        <dbReference type="ARBA" id="ARBA00005254"/>
    </source>
</evidence>
<keyword evidence="3" id="KW-1185">Reference proteome</keyword>
<sequence>MSDVLVERDGHVFVIAINRPHKKNAFTLEVLEEIASTLLRLRRDPACRAIILTGTGDSFCAGVDLSIMEGMRADGSATPSGWKSLLMDRVHKIALALDDFDKPVIAAVGGPAYGAGMDLALMCDMRFVGASARMCEAYINLGVVPGDGGCYYLPRIVGLPKALELLLSGRVVGAAEALEIGLANRVCEDDALMAETMAFAQILASKSPSAVRMIKRATYQSLACDLRTSLDLISSHMGVVQSLDDTAEVARALKSGDEPNFKEQ</sequence>